<dbReference type="AlphaFoldDB" id="A0A916BDA6"/>
<sequence length="127" mass="14412">MQFATLAHELAHLCLGHLGPDRALKVPWRSPMNHAQREIEAESVAYLVCARNGVQSRSETYLKNHIENHTTVDQLDLYQIMRAAGQVEALLGLTAHMKYDKPAAPRQMDLFEPKPKLDLLNQDLLDQ</sequence>
<accession>A0A916BDA6</accession>
<proteinExistence type="predicted"/>
<dbReference type="Proteomes" id="UP000675882">
    <property type="component" value="Unassembled WGS sequence"/>
</dbReference>
<organism evidence="1 2">
    <name type="scientific">Candidatus Nitrotoga fabula</name>
    <dbReference type="NCBI Taxonomy" id="2182327"/>
    <lineage>
        <taxon>Bacteria</taxon>
        <taxon>Pseudomonadati</taxon>
        <taxon>Pseudomonadota</taxon>
        <taxon>Betaproteobacteria</taxon>
        <taxon>Nitrosomonadales</taxon>
        <taxon>Gallionellaceae</taxon>
        <taxon>Candidatus Nitrotoga</taxon>
    </lineage>
</organism>
<keyword evidence="2" id="KW-1185">Reference proteome</keyword>
<gene>
    <name evidence="1" type="ORF">NTGZN8_400011</name>
</gene>
<protein>
    <recommendedName>
        <fullName evidence="3">IrrE N-terminal-like domain-containing protein</fullName>
    </recommendedName>
</protein>
<dbReference type="EMBL" id="CAJNBL010000035">
    <property type="protein sequence ID" value="CAE6729893.1"/>
    <property type="molecule type" value="Genomic_DNA"/>
</dbReference>
<evidence type="ECO:0000313" key="2">
    <source>
        <dbReference type="Proteomes" id="UP000675882"/>
    </source>
</evidence>
<evidence type="ECO:0008006" key="3">
    <source>
        <dbReference type="Google" id="ProtNLM"/>
    </source>
</evidence>
<reference evidence="1" key="1">
    <citation type="submission" date="2021-02" db="EMBL/GenBank/DDBJ databases">
        <authorList>
            <person name="Han P."/>
        </authorList>
    </citation>
    <scope>NUCLEOTIDE SEQUENCE</scope>
    <source>
        <strain evidence="1">Candidatus Nitrotoga sp. ZN8</strain>
    </source>
</reference>
<evidence type="ECO:0000313" key="1">
    <source>
        <dbReference type="EMBL" id="CAE6729893.1"/>
    </source>
</evidence>
<comment type="caution">
    <text evidence="1">The sequence shown here is derived from an EMBL/GenBank/DDBJ whole genome shotgun (WGS) entry which is preliminary data.</text>
</comment>
<name>A0A916BDA6_9PROT</name>